<dbReference type="STRING" id="1803587.GCA_001593825_03255"/>
<dbReference type="PATRIC" id="fig|1710894.3.peg.1776"/>
<protein>
    <submittedName>
        <fullName evidence="2">Uncharacterized protein</fullName>
    </submittedName>
</protein>
<comment type="caution">
    <text evidence="2">The sequence shown here is derived from an EMBL/GenBank/DDBJ whole genome shotgun (WGS) entry which is preliminary data.</text>
</comment>
<feature type="compositionally biased region" description="Basic and acidic residues" evidence="1">
    <location>
        <begin position="20"/>
        <end position="29"/>
    </location>
</feature>
<dbReference type="Proteomes" id="UP000092382">
    <property type="component" value="Unassembled WGS sequence"/>
</dbReference>
<feature type="region of interest" description="Disordered" evidence="1">
    <location>
        <begin position="1"/>
        <end position="37"/>
    </location>
</feature>
<dbReference type="AlphaFoldDB" id="A0A1B7VG02"/>
<proteinExistence type="predicted"/>
<evidence type="ECO:0000313" key="3">
    <source>
        <dbReference type="Proteomes" id="UP000092382"/>
    </source>
</evidence>
<evidence type="ECO:0000313" key="2">
    <source>
        <dbReference type="EMBL" id="OBQ16127.1"/>
    </source>
</evidence>
<sequence length="260" mass="29286">MVQCDRTEKQKNYSAYHPNIRHDHGHLDDGNGNIDNSKRRSATVGDYTALAYWTATLNVAEKLRPDLIDATDAYRHFLFGRGTTRTINYDRFIESDKSGQTIIQSAAKNILDKARKRHNEFLIDNPGGDIASKSFDLRIDVIPVGSDSSYPYPQTENWQKAIGSHFIWLEAHVNVDVNSSNKTRTFNMQMTLKMEDMYNFNPGAADIVTGTPDSANGRFEITGLANEYLNESTITRTFIVSEPTNSTSNSNDLINVNNPR</sequence>
<reference evidence="2 3" key="1">
    <citation type="submission" date="2015-09" db="EMBL/GenBank/DDBJ databases">
        <title>Whole genome shotgun sequence assembly of Aphanizomenon flos-aquae UKL13.</title>
        <authorList>
            <person name="Driscoll C."/>
        </authorList>
    </citation>
    <scope>NUCLEOTIDE SEQUENCE [LARGE SCALE GENOMIC DNA]</scope>
    <source>
        <strain evidence="2">MDT13</strain>
    </source>
</reference>
<accession>A0A1B7VG02</accession>
<organism evidence="2 3">
    <name type="scientific">Aphanizomenon flos-aquae LD13</name>
    <dbReference type="NCBI Taxonomy" id="1710894"/>
    <lineage>
        <taxon>Bacteria</taxon>
        <taxon>Bacillati</taxon>
        <taxon>Cyanobacteriota</taxon>
        <taxon>Cyanophyceae</taxon>
        <taxon>Nostocales</taxon>
        <taxon>Aphanizomenonaceae</taxon>
        <taxon>Aphanizomenon</taxon>
    </lineage>
</organism>
<name>A0A1B7VG02_APHFL</name>
<dbReference type="EMBL" id="LJOY01000156">
    <property type="protein sequence ID" value="OBQ16127.1"/>
    <property type="molecule type" value="Genomic_DNA"/>
</dbReference>
<evidence type="ECO:0000256" key="1">
    <source>
        <dbReference type="SAM" id="MobiDB-lite"/>
    </source>
</evidence>
<feature type="compositionally biased region" description="Basic and acidic residues" evidence="1">
    <location>
        <begin position="1"/>
        <end position="11"/>
    </location>
</feature>
<gene>
    <name evidence="2" type="ORF">AN481_19475</name>
</gene>